<proteinExistence type="inferred from homology"/>
<dbReference type="PANTHER" id="PTHR12304">
    <property type="entry name" value="INOSINE-URIDINE PREFERRING NUCLEOSIDE HYDROLASE"/>
    <property type="match status" value="1"/>
</dbReference>
<sequence length="360" mass="39632">MKWRKDQGRPEAFEAIKRCKPVVSLGDGIDGLGNVHHTHPHHSSPRETWAHLFDAPPVETLISSTAIRVTNIGPTTPTPLFKPSHRQSYQEILRILDDNPPDTITLLAIGPLTNFALAASESPTIFMKAKNVVVMGGTIFEPGNITPVGEFNCIADPNAAARVYALTSPNPASTMPPDPTLPHYPSKDQLGDGRLNVTMFPLDITSPHVLRREQVEAKTKPLIEKGSPLAEWVYAFLDATFKKSESLYDGQAGLGGGATYMCLHDIVCIWYALTSESQKEEWEIKRNEDIRVETQGQWTRGMCVVDRREMKMLDIDDAEGEVKGDAGGWLQRGKGNRLGMCVGTPGEKLLAPLLLDRVFG</sequence>
<name>A0AAD9YZ64_9LECA</name>
<dbReference type="InterPro" id="IPR036452">
    <property type="entry name" value="Ribo_hydro-like"/>
</dbReference>
<keyword evidence="6" id="KW-1185">Reference proteome</keyword>
<keyword evidence="3" id="KW-0326">Glycosidase</keyword>
<evidence type="ECO:0000259" key="4">
    <source>
        <dbReference type="Pfam" id="PF01156"/>
    </source>
</evidence>
<evidence type="ECO:0000313" key="6">
    <source>
        <dbReference type="Proteomes" id="UP001276659"/>
    </source>
</evidence>
<dbReference type="SUPFAM" id="SSF53590">
    <property type="entry name" value="Nucleoside hydrolase"/>
    <property type="match status" value="1"/>
</dbReference>
<evidence type="ECO:0000313" key="5">
    <source>
        <dbReference type="EMBL" id="KAK3168854.1"/>
    </source>
</evidence>
<dbReference type="GO" id="GO:0006152">
    <property type="term" value="P:purine nucleoside catabolic process"/>
    <property type="evidence" value="ECO:0007669"/>
    <property type="project" value="TreeGrafter"/>
</dbReference>
<organism evidence="5 6">
    <name type="scientific">Lepraria neglecta</name>
    <dbReference type="NCBI Taxonomy" id="209136"/>
    <lineage>
        <taxon>Eukaryota</taxon>
        <taxon>Fungi</taxon>
        <taxon>Dikarya</taxon>
        <taxon>Ascomycota</taxon>
        <taxon>Pezizomycotina</taxon>
        <taxon>Lecanoromycetes</taxon>
        <taxon>OSLEUM clade</taxon>
        <taxon>Lecanoromycetidae</taxon>
        <taxon>Lecanorales</taxon>
        <taxon>Lecanorineae</taxon>
        <taxon>Stereocaulaceae</taxon>
        <taxon>Lepraria</taxon>
    </lineage>
</organism>
<dbReference type="GO" id="GO:0008477">
    <property type="term" value="F:purine nucleosidase activity"/>
    <property type="evidence" value="ECO:0007669"/>
    <property type="project" value="TreeGrafter"/>
</dbReference>
<evidence type="ECO:0000256" key="3">
    <source>
        <dbReference type="ARBA" id="ARBA00023295"/>
    </source>
</evidence>
<comment type="caution">
    <text evidence="5">The sequence shown here is derived from an EMBL/GenBank/DDBJ whole genome shotgun (WGS) entry which is preliminary data.</text>
</comment>
<comment type="similarity">
    <text evidence="1">Belongs to the IUNH family.</text>
</comment>
<evidence type="ECO:0000256" key="2">
    <source>
        <dbReference type="ARBA" id="ARBA00022801"/>
    </source>
</evidence>
<dbReference type="GO" id="GO:0005829">
    <property type="term" value="C:cytosol"/>
    <property type="evidence" value="ECO:0007669"/>
    <property type="project" value="TreeGrafter"/>
</dbReference>
<dbReference type="Proteomes" id="UP001276659">
    <property type="component" value="Unassembled WGS sequence"/>
</dbReference>
<feature type="domain" description="Inosine/uridine-preferring nucleoside hydrolase" evidence="4">
    <location>
        <begin position="28"/>
        <end position="310"/>
    </location>
</feature>
<evidence type="ECO:0000256" key="1">
    <source>
        <dbReference type="ARBA" id="ARBA00009176"/>
    </source>
</evidence>
<dbReference type="PANTHER" id="PTHR12304:SF56">
    <property type="entry name" value="HYDROLASE, PUTATIVE (AFU_ORTHOLOGUE AFUA_1G11790)-RELATED"/>
    <property type="match status" value="1"/>
</dbReference>
<reference evidence="5" key="1">
    <citation type="submission" date="2022-11" db="EMBL/GenBank/DDBJ databases">
        <title>Chromosomal genome sequence assembly and mating type (MAT) locus characterization of the leprose asexual lichenized fungus Lepraria neglecta (Nyl.) Erichsen.</title>
        <authorList>
            <person name="Allen J.L."/>
            <person name="Pfeffer B."/>
        </authorList>
    </citation>
    <scope>NUCLEOTIDE SEQUENCE</scope>
    <source>
        <strain evidence="5">Allen 5258</strain>
    </source>
</reference>
<dbReference type="AlphaFoldDB" id="A0AAD9YZ64"/>
<dbReference type="InterPro" id="IPR001910">
    <property type="entry name" value="Inosine/uridine_hydrolase_dom"/>
</dbReference>
<dbReference type="InterPro" id="IPR023186">
    <property type="entry name" value="IUNH"/>
</dbReference>
<dbReference type="Gene3D" id="3.90.245.10">
    <property type="entry name" value="Ribonucleoside hydrolase-like"/>
    <property type="match status" value="1"/>
</dbReference>
<accession>A0AAD9YZ64</accession>
<dbReference type="EMBL" id="JASNWA010000010">
    <property type="protein sequence ID" value="KAK3168854.1"/>
    <property type="molecule type" value="Genomic_DNA"/>
</dbReference>
<gene>
    <name evidence="5" type="ORF">OEA41_005302</name>
</gene>
<keyword evidence="2" id="KW-0378">Hydrolase</keyword>
<dbReference type="Pfam" id="PF01156">
    <property type="entry name" value="IU_nuc_hydro"/>
    <property type="match status" value="1"/>
</dbReference>
<protein>
    <recommendedName>
        <fullName evidence="4">Inosine/uridine-preferring nucleoside hydrolase domain-containing protein</fullName>
    </recommendedName>
</protein>